<organism evidence="1 2">
    <name type="scientific">Candidatus Nitrososphaera evergladensis SR1</name>
    <dbReference type="NCBI Taxonomy" id="1459636"/>
    <lineage>
        <taxon>Archaea</taxon>
        <taxon>Nitrososphaerota</taxon>
        <taxon>Nitrososphaeria</taxon>
        <taxon>Nitrososphaerales</taxon>
        <taxon>Nitrososphaeraceae</taxon>
        <taxon>Nitrososphaera</taxon>
    </lineage>
</organism>
<evidence type="ECO:0000313" key="1">
    <source>
        <dbReference type="EMBL" id="AIF85047.1"/>
    </source>
</evidence>
<keyword evidence="2" id="KW-1185">Reference proteome</keyword>
<protein>
    <submittedName>
        <fullName evidence="1">Uncharacterized protein</fullName>
    </submittedName>
</protein>
<dbReference type="EMBL" id="CP007174">
    <property type="protein sequence ID" value="AIF85047.1"/>
    <property type="molecule type" value="Genomic_DNA"/>
</dbReference>
<dbReference type="AlphaFoldDB" id="A0A075MWM2"/>
<name>A0A075MWM2_9ARCH</name>
<gene>
    <name evidence="1" type="ORF">NTE_03012</name>
</gene>
<dbReference type="RefSeq" id="WP_148701516.1">
    <property type="nucleotide sequence ID" value="NZ_CP007174.1"/>
</dbReference>
<reference evidence="1 2" key="1">
    <citation type="journal article" date="2014" name="PLoS ONE">
        <title>Genome Sequence of Candidatus Nitrososphaera evergladensis from Group I.1b Enriched from Everglades Soil Reveals Novel Genomic Features of the Ammonia-Oxidizing Archaea.</title>
        <authorList>
            <person name="Zhalnina K.V."/>
            <person name="Dias R."/>
            <person name="Leonard M.T."/>
            <person name="Dorr de Quadros P."/>
            <person name="Camargo F.A."/>
            <person name="Drew J.C."/>
            <person name="Farmerie W.G."/>
            <person name="Daroub S.H."/>
            <person name="Triplett E.W."/>
        </authorList>
    </citation>
    <scope>NUCLEOTIDE SEQUENCE [LARGE SCALE GENOMIC DNA]</scope>
    <source>
        <strain evidence="1 2">SR1</strain>
    </source>
</reference>
<sequence length="175" mass="19243">MYARLCNIEILSSYVSEVSVGDLLTVQALVTNPLDWQHFYEKISTIKKGDRTDFMVVTQEGDRLQGMGDIVEVDRWSNRSKYGFKVKINVKKQKSLTDRRTRVPRKAQPVPLAKKKIEITTPAAASAPQQQEAAVAAAAAPYVIKAEDIAAFKDMLKGSLAMDMSASSSSSSSVD</sequence>
<evidence type="ECO:0000313" key="2">
    <source>
        <dbReference type="Proteomes" id="UP000028194"/>
    </source>
</evidence>
<accession>A0A075MWM2</accession>
<dbReference type="KEGG" id="nev:NTE_03012"/>
<proteinExistence type="predicted"/>
<dbReference type="Proteomes" id="UP000028194">
    <property type="component" value="Chromosome"/>
</dbReference>
<dbReference type="GeneID" id="41598682"/>
<dbReference type="HOGENOM" id="CLU_1656925_0_0_2"/>
<dbReference type="OrthoDB" id="11445at2157"/>